<dbReference type="GO" id="GO:0005634">
    <property type="term" value="C:nucleus"/>
    <property type="evidence" value="ECO:0007669"/>
    <property type="project" value="TreeGrafter"/>
</dbReference>
<sequence>MLAQCVSEAAKDYRHQHDGNIQHRQTGEWFSFRSKTHRVQPCPDLDLYPYIYLIYDPHPGFELVPDFDISYAPACVDVSDFTDQNPKATYWLVVVRSPTNWSFDDFVAADRHGMPSARLPHGCKQDGPSNPFMFATEPSKRRRYVRDLFGPYSPKMVQRKTNGNGGGDEWWTSDRHRNDNNKETETLFDEENSRLMQAATQTSPECVTGENPSTATVFSGSSKDGRALSPRSIARERVERRSRAFRRNLTSPPPSLPARSTPLPPPRKQAVSPGQAECIRAIFAALLWHEGIVHDAIACAAFLKFHPQLPKQGARVVTRASHDLPLQRPQRHSVEVSNAGQYLKIQQTTLESLTRSGMEANRARQCAMDTAPITEEESHHTAEATSSNTSLISDRSSCGVVNVLPPALRALVALWDALSDTDRLSESIDKLKRRSSVDKTKNEETKSLFSVRKKYEFKTSSSKTPYSAPVRDRESEIKIAVVVGKRALWATHKYPDVRRRASEAVSGGSQHFHGTLIEQLREHLYTSLVCELCGGANVPPPIATHMRQTHPGCRARSSRGYDRSGAYRRAEPPPGIAFACGQLAQAYQLWYIYCEKCRERSLKTASSCKYPKTKTISKSGYTRSDSQVDVDHYMTKENAIFLLDLAPLTSSESSGRAGGSPPTPPGSLWQPAPPFQCLAAPRSGIDAARYHSLGRVPVPAACAVINTRPVTSRNISEAPRVHRSISMEKPREKTWLKPSRKVKCLTLQNNIPESRLITDDTFWRWFIAVVSTECCTTAFRGGSSLLAQPSAALQRLVGCGETVGEKCAVSAFESPRVDVEALMRRSKLALRSVTQPMCVHDVMWWFCTALEKYARLASPATSADDNKDTNVTDLGRFNTPTASAAALCPGGRAGRGARSALHAFLHSVSALAPSLPAASAAALQAVRCWALHYSPHDRAFLHRSQVFSVISKILSHSEDGAYEEGMLGAFHESFHSYLNKRPADGTETFWESGDEDRNKAKWIQVAYSGSTPDDRPHIVCLHVDNTRDTASKTLLVTFLYSGGSSELYHMQDIDIDSKAAAWLCYTLPRVSTFPIRVRCELRGPEPAVRVRQLRVLAAPAPLPSSVGNTPASILHGLVETETLRVFRLVTSQVFGKLLEWERTGSESGGESSHSADEQVHDADDSDLREHVVGILFAGHKLTSLQRQQSARKQPGLAMIGKQLCYVLTQTNKIRIHRHHRHLLRLRDNYCFEMLSLLLALSGSAVGRAHLAQRTELIADLLALLHTGSYFFVKENDYRDTTSKMLAAINYGNDLSARVTLLDHLVAYLSKAITVQVKVKGCSETPPGPIAMGGSVAPVPPAYWFMRGHTSIKHAQNVAKLLTDMSEKLMTAVRRALLNFPNFFISDREKNEHAHNQKAGLEYLMKGKWADGRDEGESGPPELSFTGRKATAKDDKISHAWTAETRTSFASYLSQLASMPENERRPARCITIPAMWLALAALCVCDQSHMDLAVSAEAASSDVRSRDRIESNESRSYCANHDDGETLAIIDCRTCGPLCPECDRFLHLNRAARTHHRQGKIVLAFALVDRRTLKGLAEFRGVGNGINEDGNSVAQSGNAPPGPPGLAGTCRFCGTRGNSGLLAIGNVCADQQCQLLTYSSDFGAARLDPCELRTVVPYTYTLSERSAELHVTISCNQIRERVEHVGRAQRSRAHPIVSPEHFIEHGRESCTRVLTCGHLCGGVLGERTCLPCLYGCAAGAGAIGLGSAPLRQDADDMCMICFTDPLQAAPAIQEDMSHWTLEEILTPIRRLREEVQRKALMRLEYEGLAAQGGRNRNGASLDPAAYAMERYAYYACHKCGKAYFGGLARCEADTGGHWEPSELVCGACSDIAGARTCPKHGADFLEYKCRYCCSVAVFFCFGTSHFCNACHDDFQRITNIPKHMLPRCPSNLRPWASVEGTRPKPIDLKLKGRTRFVRKGNSYRDRKMNALCTCGTLLPAKNSHLAVECVDTLTSSERLTFCLPRKRR</sequence>
<dbReference type="Proteomes" id="UP000299102">
    <property type="component" value="Unassembled WGS sequence"/>
</dbReference>
<dbReference type="GO" id="GO:0008582">
    <property type="term" value="P:regulation of synaptic assembly at neuromuscular junction"/>
    <property type="evidence" value="ECO:0007669"/>
    <property type="project" value="TreeGrafter"/>
</dbReference>
<gene>
    <name evidence="2" type="ORF">EVAR_69406_1</name>
</gene>
<name>A0A4C2A1J7_EUMVA</name>
<dbReference type="OrthoDB" id="6050183at2759"/>
<dbReference type="GO" id="GO:0007411">
    <property type="term" value="P:axon guidance"/>
    <property type="evidence" value="ECO:0007669"/>
    <property type="project" value="TreeGrafter"/>
</dbReference>
<proteinExistence type="predicted"/>
<dbReference type="GO" id="GO:0005886">
    <property type="term" value="C:plasma membrane"/>
    <property type="evidence" value="ECO:0007669"/>
    <property type="project" value="TreeGrafter"/>
</dbReference>
<reference evidence="2 3" key="1">
    <citation type="journal article" date="2019" name="Commun. Biol.">
        <title>The bagworm genome reveals a unique fibroin gene that provides high tensile strength.</title>
        <authorList>
            <person name="Kono N."/>
            <person name="Nakamura H."/>
            <person name="Ohtoshi R."/>
            <person name="Tomita M."/>
            <person name="Numata K."/>
            <person name="Arakawa K."/>
        </authorList>
    </citation>
    <scope>NUCLEOTIDE SEQUENCE [LARGE SCALE GENOMIC DNA]</scope>
</reference>
<organism evidence="2 3">
    <name type="scientific">Eumeta variegata</name>
    <name type="common">Bagworm moth</name>
    <name type="synonym">Eumeta japonica</name>
    <dbReference type="NCBI Taxonomy" id="151549"/>
    <lineage>
        <taxon>Eukaryota</taxon>
        <taxon>Metazoa</taxon>
        <taxon>Ecdysozoa</taxon>
        <taxon>Arthropoda</taxon>
        <taxon>Hexapoda</taxon>
        <taxon>Insecta</taxon>
        <taxon>Pterygota</taxon>
        <taxon>Neoptera</taxon>
        <taxon>Endopterygota</taxon>
        <taxon>Lepidoptera</taxon>
        <taxon>Glossata</taxon>
        <taxon>Ditrysia</taxon>
        <taxon>Tineoidea</taxon>
        <taxon>Psychidae</taxon>
        <taxon>Oiketicinae</taxon>
        <taxon>Eumeta</taxon>
    </lineage>
</organism>
<feature type="compositionally biased region" description="Polar residues" evidence="1">
    <location>
        <begin position="197"/>
        <end position="222"/>
    </location>
</feature>
<accession>A0A4C2A1J7</accession>
<keyword evidence="3" id="KW-1185">Reference proteome</keyword>
<evidence type="ECO:0000313" key="3">
    <source>
        <dbReference type="Proteomes" id="UP000299102"/>
    </source>
</evidence>
<protein>
    <recommendedName>
        <fullName evidence="4">E3 ubiquitin-protein ligase MYCBP2</fullName>
    </recommendedName>
</protein>
<dbReference type="CDD" id="cd19799">
    <property type="entry name" value="Bbox2_MYCBP2"/>
    <property type="match status" value="1"/>
</dbReference>
<feature type="compositionally biased region" description="Basic and acidic residues" evidence="1">
    <location>
        <begin position="233"/>
        <end position="242"/>
    </location>
</feature>
<comment type="caution">
    <text evidence="2">The sequence shown here is derived from an EMBL/GenBank/DDBJ whole genome shotgun (WGS) entry which is preliminary data.</text>
</comment>
<feature type="region of interest" description="Disordered" evidence="1">
    <location>
        <begin position="197"/>
        <end position="271"/>
    </location>
</feature>
<feature type="compositionally biased region" description="Basic and acidic residues" evidence="1">
    <location>
        <begin position="172"/>
        <end position="181"/>
    </location>
</feature>
<evidence type="ECO:0000313" key="2">
    <source>
        <dbReference type="EMBL" id="GBP93144.1"/>
    </source>
</evidence>
<dbReference type="STRING" id="151549.A0A4C2A1J7"/>
<dbReference type="PANTHER" id="PTHR45943:SF1">
    <property type="entry name" value="E3 UBIQUITIN-PROTEIN LIGASE MYCBP2"/>
    <property type="match status" value="1"/>
</dbReference>
<feature type="region of interest" description="Disordered" evidence="1">
    <location>
        <begin position="374"/>
        <end position="393"/>
    </location>
</feature>
<dbReference type="PANTHER" id="PTHR45943">
    <property type="entry name" value="E3 UBIQUITIN-PROTEIN LIGASE MYCBP2"/>
    <property type="match status" value="1"/>
</dbReference>
<feature type="compositionally biased region" description="Pro residues" evidence="1">
    <location>
        <begin position="251"/>
        <end position="267"/>
    </location>
</feature>
<evidence type="ECO:0000256" key="1">
    <source>
        <dbReference type="SAM" id="MobiDB-lite"/>
    </source>
</evidence>
<feature type="region of interest" description="Disordered" evidence="1">
    <location>
        <begin position="155"/>
        <end position="181"/>
    </location>
</feature>
<dbReference type="GO" id="GO:0061630">
    <property type="term" value="F:ubiquitin protein ligase activity"/>
    <property type="evidence" value="ECO:0007669"/>
    <property type="project" value="TreeGrafter"/>
</dbReference>
<evidence type="ECO:0008006" key="4">
    <source>
        <dbReference type="Google" id="ProtNLM"/>
    </source>
</evidence>
<dbReference type="EMBL" id="BGZK01002342">
    <property type="protein sequence ID" value="GBP93144.1"/>
    <property type="molecule type" value="Genomic_DNA"/>
</dbReference>